<dbReference type="PANTHER" id="PTHR45712">
    <property type="entry name" value="AGAP008170-PA"/>
    <property type="match status" value="1"/>
</dbReference>
<keyword evidence="3" id="KW-0732">Signal</keyword>
<accession>R7TTL9</accession>
<dbReference type="InterPro" id="IPR001611">
    <property type="entry name" value="Leu-rich_rpt"/>
</dbReference>
<reference evidence="4 6" key="2">
    <citation type="journal article" date="2013" name="Nature">
        <title>Insights into bilaterian evolution from three spiralian genomes.</title>
        <authorList>
            <person name="Simakov O."/>
            <person name="Marletaz F."/>
            <person name="Cho S.J."/>
            <person name="Edsinger-Gonzales E."/>
            <person name="Havlak P."/>
            <person name="Hellsten U."/>
            <person name="Kuo D.H."/>
            <person name="Larsson T."/>
            <person name="Lv J."/>
            <person name="Arendt D."/>
            <person name="Savage R."/>
            <person name="Osoegawa K."/>
            <person name="de Jong P."/>
            <person name="Grimwood J."/>
            <person name="Chapman J.A."/>
            <person name="Shapiro H."/>
            <person name="Aerts A."/>
            <person name="Otillar R.P."/>
            <person name="Terry A.Y."/>
            <person name="Boore J.L."/>
            <person name="Grigoriev I.V."/>
            <person name="Lindberg D.R."/>
            <person name="Seaver E.C."/>
            <person name="Weisblat D.A."/>
            <person name="Putnam N.H."/>
            <person name="Rokhsar D.S."/>
        </authorList>
    </citation>
    <scope>NUCLEOTIDE SEQUENCE</scope>
    <source>
        <strain evidence="4 6">I ESC-2004</strain>
    </source>
</reference>
<evidence type="ECO:0000256" key="3">
    <source>
        <dbReference type="SAM" id="SignalP"/>
    </source>
</evidence>
<dbReference type="SMART" id="SM00364">
    <property type="entry name" value="LRR_BAC"/>
    <property type="match status" value="6"/>
</dbReference>
<evidence type="ECO:0000256" key="1">
    <source>
        <dbReference type="ARBA" id="ARBA00022614"/>
    </source>
</evidence>
<gene>
    <name evidence="4" type="ORF">CAPTEDRAFT_215672</name>
</gene>
<dbReference type="Pfam" id="PF13855">
    <property type="entry name" value="LRR_8"/>
    <property type="match status" value="2"/>
</dbReference>
<dbReference type="SUPFAM" id="SSF52058">
    <property type="entry name" value="L domain-like"/>
    <property type="match status" value="1"/>
</dbReference>
<dbReference type="PANTHER" id="PTHR45712:SF22">
    <property type="entry name" value="INSULIN-LIKE GROWTH FACTOR-BINDING PROTEIN COMPLEX ACID LABILE SUBUNIT"/>
    <property type="match status" value="1"/>
</dbReference>
<dbReference type="OrthoDB" id="6076726at2759"/>
<evidence type="ECO:0000313" key="6">
    <source>
        <dbReference type="Proteomes" id="UP000014760"/>
    </source>
</evidence>
<protein>
    <recommendedName>
        <fullName evidence="7">LRRCT domain-containing protein</fullName>
    </recommendedName>
</protein>
<feature type="chain" id="PRO_5008787337" description="LRRCT domain-containing protein" evidence="3">
    <location>
        <begin position="19"/>
        <end position="452"/>
    </location>
</feature>
<dbReference type="AlphaFoldDB" id="R7TTL9"/>
<dbReference type="SMART" id="SM00369">
    <property type="entry name" value="LRR_TYP"/>
    <property type="match status" value="6"/>
</dbReference>
<dbReference type="Pfam" id="PF00560">
    <property type="entry name" value="LRR_1"/>
    <property type="match status" value="1"/>
</dbReference>
<dbReference type="STRING" id="283909.R7TTL9"/>
<dbReference type="InterPro" id="IPR003591">
    <property type="entry name" value="Leu-rich_rpt_typical-subtyp"/>
</dbReference>
<reference evidence="6" key="1">
    <citation type="submission" date="2012-12" db="EMBL/GenBank/DDBJ databases">
        <authorList>
            <person name="Hellsten U."/>
            <person name="Grimwood J."/>
            <person name="Chapman J.A."/>
            <person name="Shapiro H."/>
            <person name="Aerts A."/>
            <person name="Otillar R.P."/>
            <person name="Terry A.Y."/>
            <person name="Boore J.L."/>
            <person name="Simakov O."/>
            <person name="Marletaz F."/>
            <person name="Cho S.-J."/>
            <person name="Edsinger-Gonzales E."/>
            <person name="Havlak P."/>
            <person name="Kuo D.-H."/>
            <person name="Larsson T."/>
            <person name="Lv J."/>
            <person name="Arendt D."/>
            <person name="Savage R."/>
            <person name="Osoegawa K."/>
            <person name="de Jong P."/>
            <person name="Lindberg D.R."/>
            <person name="Seaver E.C."/>
            <person name="Weisblat D.A."/>
            <person name="Putnam N.H."/>
            <person name="Grigoriev I.V."/>
            <person name="Rokhsar D.S."/>
        </authorList>
    </citation>
    <scope>NUCLEOTIDE SEQUENCE</scope>
    <source>
        <strain evidence="6">I ESC-2004</strain>
    </source>
</reference>
<keyword evidence="6" id="KW-1185">Reference proteome</keyword>
<dbReference type="EnsemblMetazoa" id="CapteT215672">
    <property type="protein sequence ID" value="CapteP215672"/>
    <property type="gene ID" value="CapteG215672"/>
</dbReference>
<keyword evidence="2" id="KW-0677">Repeat</keyword>
<feature type="signal peptide" evidence="3">
    <location>
        <begin position="1"/>
        <end position="18"/>
    </location>
</feature>
<organism evidence="4">
    <name type="scientific">Capitella teleta</name>
    <name type="common">Polychaete worm</name>
    <dbReference type="NCBI Taxonomy" id="283909"/>
    <lineage>
        <taxon>Eukaryota</taxon>
        <taxon>Metazoa</taxon>
        <taxon>Spiralia</taxon>
        <taxon>Lophotrochozoa</taxon>
        <taxon>Annelida</taxon>
        <taxon>Polychaeta</taxon>
        <taxon>Sedentaria</taxon>
        <taxon>Scolecida</taxon>
        <taxon>Capitellidae</taxon>
        <taxon>Capitella</taxon>
    </lineage>
</organism>
<name>R7TTL9_CAPTE</name>
<reference evidence="5" key="3">
    <citation type="submission" date="2015-06" db="UniProtKB">
        <authorList>
            <consortium name="EnsemblMetazoa"/>
        </authorList>
    </citation>
    <scope>IDENTIFICATION</scope>
</reference>
<dbReference type="EMBL" id="KB308685">
    <property type="protein sequence ID" value="ELT97029.1"/>
    <property type="molecule type" value="Genomic_DNA"/>
</dbReference>
<evidence type="ECO:0000256" key="2">
    <source>
        <dbReference type="ARBA" id="ARBA00022737"/>
    </source>
</evidence>
<dbReference type="InterPro" id="IPR032675">
    <property type="entry name" value="LRR_dom_sf"/>
</dbReference>
<dbReference type="HOGENOM" id="CLU_605880_0_0_1"/>
<dbReference type="SMART" id="SM00365">
    <property type="entry name" value="LRR_SD22"/>
    <property type="match status" value="5"/>
</dbReference>
<dbReference type="Proteomes" id="UP000014760">
    <property type="component" value="Unassembled WGS sequence"/>
</dbReference>
<evidence type="ECO:0000313" key="4">
    <source>
        <dbReference type="EMBL" id="ELT97029.1"/>
    </source>
</evidence>
<proteinExistence type="predicted"/>
<dbReference type="Gene3D" id="3.80.10.10">
    <property type="entry name" value="Ribonuclease Inhibitor"/>
    <property type="match status" value="3"/>
</dbReference>
<evidence type="ECO:0008006" key="7">
    <source>
        <dbReference type="Google" id="ProtNLM"/>
    </source>
</evidence>
<dbReference type="EMBL" id="AMQN01011100">
    <property type="status" value="NOT_ANNOTATED_CDS"/>
    <property type="molecule type" value="Genomic_DNA"/>
</dbReference>
<evidence type="ECO:0000313" key="5">
    <source>
        <dbReference type="EnsemblMetazoa" id="CapteP215672"/>
    </source>
</evidence>
<dbReference type="PROSITE" id="PS51450">
    <property type="entry name" value="LRR"/>
    <property type="match status" value="3"/>
</dbReference>
<keyword evidence="1" id="KW-0433">Leucine-rich repeat</keyword>
<dbReference type="InterPro" id="IPR050333">
    <property type="entry name" value="SLRP"/>
</dbReference>
<sequence length="452" mass="50374">MTLLGCCLFLAFIVEIHTLTVNKDSESLSTLSDVSIDLQVTKLLLEKNLFTALEDNMFSNFTYLAEIFLNHNPISHVSPSAFDGCPIEKIELAYNKLSTFPDFNIIAPTLRYLQLSGNPLSHITADDVKNLTLDVLYIRFIRFEPNFDVYHNLRENLMTTHISFIQNITDEFCGMPNLHTARIFLGSFLNEPVTDEHFKNASLSILTLEQMQLTTFPYFEDQAQLMRIMTIVGNSFADPIEANTFAHYKKLKELNMKNNGISVFPDISPLSDTLKFLNLADNHITSVPRDLLANFSSLIYLSIEGNPLGKIPDLGDVSTNIETLIMKSTSLGNVSCENLAPFTSLTEINLGQNSIEEVSALSCINSTLVKLYLGDNAIESLDLNAWTFLGSLTELDLSGNPLRSLCENYASVPLRASIHNSGLLFPSSFGTTNADGELVCFDCHHSLDVWLN</sequence>